<dbReference type="EMBL" id="JAYMYQ010000006">
    <property type="protein sequence ID" value="KAK7324862.1"/>
    <property type="molecule type" value="Genomic_DNA"/>
</dbReference>
<protein>
    <recommendedName>
        <fullName evidence="2">AB hydrolase-1 domain-containing protein</fullName>
    </recommendedName>
</protein>
<name>A0AAN9KYN3_CANGL</name>
<feature type="signal peptide" evidence="1">
    <location>
        <begin position="1"/>
        <end position="17"/>
    </location>
</feature>
<comment type="caution">
    <text evidence="3">The sequence shown here is derived from an EMBL/GenBank/DDBJ whole genome shotgun (WGS) entry which is preliminary data.</text>
</comment>
<dbReference type="PANTHER" id="PTHR45763:SF51">
    <property type="entry name" value="ALPHA_BETA-HYDROLASES SUPERFAMILY PROTEIN"/>
    <property type="match status" value="1"/>
</dbReference>
<proteinExistence type="predicted"/>
<organism evidence="3 4">
    <name type="scientific">Canavalia gladiata</name>
    <name type="common">Sword bean</name>
    <name type="synonym">Dolichos gladiatus</name>
    <dbReference type="NCBI Taxonomy" id="3824"/>
    <lineage>
        <taxon>Eukaryota</taxon>
        <taxon>Viridiplantae</taxon>
        <taxon>Streptophyta</taxon>
        <taxon>Embryophyta</taxon>
        <taxon>Tracheophyta</taxon>
        <taxon>Spermatophyta</taxon>
        <taxon>Magnoliopsida</taxon>
        <taxon>eudicotyledons</taxon>
        <taxon>Gunneridae</taxon>
        <taxon>Pentapetalae</taxon>
        <taxon>rosids</taxon>
        <taxon>fabids</taxon>
        <taxon>Fabales</taxon>
        <taxon>Fabaceae</taxon>
        <taxon>Papilionoideae</taxon>
        <taxon>50 kb inversion clade</taxon>
        <taxon>NPAAA clade</taxon>
        <taxon>indigoferoid/millettioid clade</taxon>
        <taxon>Phaseoleae</taxon>
        <taxon>Canavalia</taxon>
    </lineage>
</organism>
<evidence type="ECO:0000256" key="1">
    <source>
        <dbReference type="SAM" id="SignalP"/>
    </source>
</evidence>
<keyword evidence="1" id="KW-0732">Signal</keyword>
<feature type="domain" description="AB hydrolase-1" evidence="2">
    <location>
        <begin position="61"/>
        <end position="320"/>
    </location>
</feature>
<dbReference type="AlphaFoldDB" id="A0AAN9KYN3"/>
<dbReference type="InterPro" id="IPR000073">
    <property type="entry name" value="AB_hydrolase_1"/>
</dbReference>
<dbReference type="FunFam" id="3.40.50.1820:FF:000270">
    <property type="entry name" value="Alpha/beta-Hydrolases superfamily protein"/>
    <property type="match status" value="1"/>
</dbReference>
<sequence>MVTAVAFVLTVCFLVYAYRRMKPPPPKICEIVTSPRIRLSDGRHLAYKESGVLKEKAKYKVILLHGFDSSKDLYLPLSHDVMDELGLYIVTFDRAGYGESDPYPKRTVKSEAFDIQELADQLQLGPKFHIIGLSIATYPVWACLKYIPHRLAGATLVAPVINFWWHSFPPKLANEIFEKQLKRDQWKLRIAHYAPGLLYWWMTQKWFPYDSVTERHPILFNKRDVETIKLMSQVPMPNEHKIRQQGEYESLHRDLMVHFGNWEFDPMELTSPFPQNEGSVYLWQGHEDKLVPFELQQYLAKKLPWIRYHEVPDGGHLMIHEKCLCENIFRELLLGEEPKAWTPGRLVMPKTV</sequence>
<evidence type="ECO:0000313" key="4">
    <source>
        <dbReference type="Proteomes" id="UP001367508"/>
    </source>
</evidence>
<dbReference type="Proteomes" id="UP001367508">
    <property type="component" value="Unassembled WGS sequence"/>
</dbReference>
<dbReference type="PANTHER" id="PTHR45763">
    <property type="entry name" value="HYDROLASE, ALPHA/BETA FOLD FAMILY PROTEIN, EXPRESSED-RELATED"/>
    <property type="match status" value="1"/>
</dbReference>
<dbReference type="InterPro" id="IPR029058">
    <property type="entry name" value="AB_hydrolase_fold"/>
</dbReference>
<evidence type="ECO:0000259" key="2">
    <source>
        <dbReference type="Pfam" id="PF12697"/>
    </source>
</evidence>
<accession>A0AAN9KYN3</accession>
<gene>
    <name evidence="3" type="ORF">VNO77_28753</name>
</gene>
<reference evidence="3 4" key="1">
    <citation type="submission" date="2024-01" db="EMBL/GenBank/DDBJ databases">
        <title>The genomes of 5 underutilized Papilionoideae crops provide insights into root nodulation and disease resistanc.</title>
        <authorList>
            <person name="Jiang F."/>
        </authorList>
    </citation>
    <scope>NUCLEOTIDE SEQUENCE [LARGE SCALE GENOMIC DNA]</scope>
    <source>
        <strain evidence="3">LVBAO_FW01</strain>
        <tissue evidence="3">Leaves</tissue>
    </source>
</reference>
<dbReference type="Pfam" id="PF12697">
    <property type="entry name" value="Abhydrolase_6"/>
    <property type="match status" value="1"/>
</dbReference>
<evidence type="ECO:0000313" key="3">
    <source>
        <dbReference type="EMBL" id="KAK7324862.1"/>
    </source>
</evidence>
<feature type="chain" id="PRO_5042833669" description="AB hydrolase-1 domain-containing protein" evidence="1">
    <location>
        <begin position="18"/>
        <end position="352"/>
    </location>
</feature>
<keyword evidence="4" id="KW-1185">Reference proteome</keyword>
<dbReference type="SUPFAM" id="SSF53474">
    <property type="entry name" value="alpha/beta-Hydrolases"/>
    <property type="match status" value="1"/>
</dbReference>
<dbReference type="Gene3D" id="3.40.50.1820">
    <property type="entry name" value="alpha/beta hydrolase"/>
    <property type="match status" value="1"/>
</dbReference>